<reference evidence="6 7" key="1">
    <citation type="journal article" date="2010" name="Stand. Genomic Sci.">
        <title>Complete genome sequence of Methanoplanus petrolearius type strain (SEBR 4847).</title>
        <authorList>
            <person name="Brambilla E."/>
            <person name="Djao O.D."/>
            <person name="Daligault H."/>
            <person name="Lapidus A."/>
            <person name="Lucas S."/>
            <person name="Hammon N."/>
            <person name="Nolan M."/>
            <person name="Tice H."/>
            <person name="Cheng J.F."/>
            <person name="Han C."/>
            <person name="Tapia R."/>
            <person name="Goodwin L."/>
            <person name="Pitluck S."/>
            <person name="Liolios K."/>
            <person name="Ivanova N."/>
            <person name="Mavromatis K."/>
            <person name="Mikhailova N."/>
            <person name="Pati A."/>
            <person name="Chen A."/>
            <person name="Palaniappan K."/>
            <person name="Land M."/>
            <person name="Hauser L."/>
            <person name="Chang Y.J."/>
            <person name="Jeffries C.D."/>
            <person name="Rohde M."/>
            <person name="Spring S."/>
            <person name="Sikorski J."/>
            <person name="Goker M."/>
            <person name="Woyke T."/>
            <person name="Bristow J."/>
            <person name="Eisen J.A."/>
            <person name="Markowitz V."/>
            <person name="Hugenholtz P."/>
            <person name="Kyrpides N.C."/>
            <person name="Klenk H.P."/>
        </authorList>
    </citation>
    <scope>NUCLEOTIDE SEQUENCE [LARGE SCALE GENOMIC DNA]</scope>
    <source>
        <strain evidence="7">DSM 11571 / OCM 486 / SEBR 4847</strain>
    </source>
</reference>
<protein>
    <submittedName>
        <fullName evidence="6">Methyl-accepting chemotaxis sensory transducer</fullName>
    </submittedName>
</protein>
<dbReference type="eggNOG" id="arCOG02320">
    <property type="taxonomic scope" value="Archaea"/>
</dbReference>
<dbReference type="EMBL" id="CP002117">
    <property type="protein sequence ID" value="ADN37490.1"/>
    <property type="molecule type" value="Genomic_DNA"/>
</dbReference>
<dbReference type="SMART" id="SM00283">
    <property type="entry name" value="MA"/>
    <property type="match status" value="1"/>
</dbReference>
<dbReference type="PROSITE" id="PS50885">
    <property type="entry name" value="HAMP"/>
    <property type="match status" value="1"/>
</dbReference>
<dbReference type="InterPro" id="IPR003660">
    <property type="entry name" value="HAMP_dom"/>
</dbReference>
<dbReference type="Proteomes" id="UP000006565">
    <property type="component" value="Chromosome"/>
</dbReference>
<dbReference type="eggNOG" id="arCOG02372">
    <property type="taxonomic scope" value="Archaea"/>
</dbReference>
<evidence type="ECO:0000259" key="4">
    <source>
        <dbReference type="PROSITE" id="PS50111"/>
    </source>
</evidence>
<dbReference type="SUPFAM" id="SSF58104">
    <property type="entry name" value="Methyl-accepting chemotaxis protein (MCP) signaling domain"/>
    <property type="match status" value="1"/>
</dbReference>
<sequence length="674" mass="72492">MSIEAFEKTIENAVDKGIYEKMDLSGLEPEFRRLGGMVNSLLEKLEESGDALSAAGEQMADFASGKFTVSDGVRSKCPSPVIENADNLAMTLNAFCSAGRKKCEILSDADFSARIESSEFKGGFAEFTDAFNRIPENFSESFGLTLDYLGMIAEGKVPDKIDKGLNGGFSVLRDHFNDCINGLNGLKEAEKILKMMSVNDYTDSFHGEYKGVYGDIGKEINIVQTRLKTVIDVCVRTSNGDLSKLGELEPIGRRSEHDELLPAIILMMKSVQKIIDEIALLSEHVVNGSLAERIDVNDHKGAYKDVVTGVNEVLNAIVTPLNEAIRVSDSLATGDFSERFDNRINTRGDLQRFRDAINNVGVSVSRAIDSANDISNQVVISSNEVSKGADEVAKASEGVANTSQITANLTKELLGKIEEINHQIADLSASNEEIASTSQEVFNAANDVVETGKEAQNLGNDANKKMTNVEVIAKESVVEIEDLKDKIKEVSNVVKVINDITSQINLLALNAAIEAARAGEHGRGFAVVAGEVKNLAGEARTAADSIGNVVSTVLTSSEKTAVAIKSANEEIIEGVGSVNNAIEALNTIIRNASQVSHDIGEITKAIEDQANIANNVVRMADQGTVMTNKVQKEAEELAALAEEASASTEEIGSAIHEVNALSNQLKEEMSHFRT</sequence>
<evidence type="ECO:0000256" key="3">
    <source>
        <dbReference type="PROSITE-ProRule" id="PRU00284"/>
    </source>
</evidence>
<dbReference type="HOGENOM" id="CLU_000445_107_19_2"/>
<dbReference type="GO" id="GO:0007165">
    <property type="term" value="P:signal transduction"/>
    <property type="evidence" value="ECO:0007669"/>
    <property type="project" value="UniProtKB-KW"/>
</dbReference>
<keyword evidence="7" id="KW-1185">Reference proteome</keyword>
<organism evidence="6 7">
    <name type="scientific">Methanolacinia petrolearia (strain DSM 11571 / OCM 486 / SEBR 4847)</name>
    <name type="common">Methanoplanus petrolearius</name>
    <dbReference type="NCBI Taxonomy" id="679926"/>
    <lineage>
        <taxon>Archaea</taxon>
        <taxon>Methanobacteriati</taxon>
        <taxon>Methanobacteriota</taxon>
        <taxon>Stenosarchaea group</taxon>
        <taxon>Methanomicrobia</taxon>
        <taxon>Methanomicrobiales</taxon>
        <taxon>Methanomicrobiaceae</taxon>
        <taxon>Methanolacinia</taxon>
    </lineage>
</organism>
<evidence type="ECO:0000256" key="2">
    <source>
        <dbReference type="ARBA" id="ARBA00029447"/>
    </source>
</evidence>
<comment type="similarity">
    <text evidence="2">Belongs to the methyl-accepting chemotaxis (MCP) protein family.</text>
</comment>
<dbReference type="AlphaFoldDB" id="E1RGW1"/>
<dbReference type="STRING" id="679926.Mpet_2747"/>
<feature type="domain" description="HAMP" evidence="5">
    <location>
        <begin position="315"/>
        <end position="369"/>
    </location>
</feature>
<gene>
    <name evidence="6" type="ordered locus">Mpet_2747</name>
</gene>
<dbReference type="PROSITE" id="PS50111">
    <property type="entry name" value="CHEMOTAXIS_TRANSDUC_2"/>
    <property type="match status" value="1"/>
</dbReference>
<dbReference type="InterPro" id="IPR004089">
    <property type="entry name" value="MCPsignal_dom"/>
</dbReference>
<evidence type="ECO:0000256" key="1">
    <source>
        <dbReference type="ARBA" id="ARBA00023224"/>
    </source>
</evidence>
<dbReference type="PANTHER" id="PTHR32089">
    <property type="entry name" value="METHYL-ACCEPTING CHEMOTAXIS PROTEIN MCPB"/>
    <property type="match status" value="1"/>
</dbReference>
<evidence type="ECO:0000313" key="7">
    <source>
        <dbReference type="Proteomes" id="UP000006565"/>
    </source>
</evidence>
<dbReference type="GO" id="GO:0016020">
    <property type="term" value="C:membrane"/>
    <property type="evidence" value="ECO:0007669"/>
    <property type="project" value="InterPro"/>
</dbReference>
<dbReference type="Pfam" id="PF18947">
    <property type="entry name" value="HAMP_2"/>
    <property type="match status" value="2"/>
</dbReference>
<evidence type="ECO:0000259" key="5">
    <source>
        <dbReference type="PROSITE" id="PS50885"/>
    </source>
</evidence>
<evidence type="ECO:0000313" key="6">
    <source>
        <dbReference type="EMBL" id="ADN37490.1"/>
    </source>
</evidence>
<dbReference type="CDD" id="cd11386">
    <property type="entry name" value="MCP_signal"/>
    <property type="match status" value="1"/>
</dbReference>
<accession>E1RGW1</accession>
<dbReference type="KEGG" id="mpi:Mpet_2747"/>
<dbReference type="PANTHER" id="PTHR32089:SF112">
    <property type="entry name" value="LYSOZYME-LIKE PROTEIN-RELATED"/>
    <property type="match status" value="1"/>
</dbReference>
<feature type="domain" description="Methyl-accepting transducer" evidence="4">
    <location>
        <begin position="388"/>
        <end position="624"/>
    </location>
</feature>
<dbReference type="Gene3D" id="1.20.120.1530">
    <property type="match status" value="2"/>
</dbReference>
<dbReference type="RefSeq" id="WP_013330663.1">
    <property type="nucleotide sequence ID" value="NC_014507.1"/>
</dbReference>
<name>E1RGW1_METP4</name>
<proteinExistence type="inferred from homology"/>
<keyword evidence="1 3" id="KW-0807">Transducer</keyword>
<dbReference type="Pfam" id="PF00015">
    <property type="entry name" value="MCPsignal"/>
    <property type="match status" value="1"/>
</dbReference>
<dbReference type="Gene3D" id="1.10.287.950">
    <property type="entry name" value="Methyl-accepting chemotaxis protein"/>
    <property type="match status" value="1"/>
</dbReference>
<dbReference type="GeneID" id="9745242"/>